<gene>
    <name evidence="14" type="ORF">dnm_009410</name>
</gene>
<evidence type="ECO:0000256" key="6">
    <source>
        <dbReference type="ARBA" id="ARBA00023077"/>
    </source>
</evidence>
<keyword evidence="7 10" id="KW-0472">Membrane</keyword>
<dbReference type="GO" id="GO:0044718">
    <property type="term" value="P:siderophore transmembrane transport"/>
    <property type="evidence" value="ECO:0007669"/>
    <property type="project" value="TreeGrafter"/>
</dbReference>
<keyword evidence="5" id="KW-0732">Signal</keyword>
<keyword evidence="9 10" id="KW-0998">Cell outer membrane</keyword>
<dbReference type="EMBL" id="CP061800">
    <property type="protein sequence ID" value="QTA84937.1"/>
    <property type="molecule type" value="Genomic_DNA"/>
</dbReference>
<dbReference type="Proteomes" id="UP000663722">
    <property type="component" value="Chromosome"/>
</dbReference>
<evidence type="ECO:0000259" key="12">
    <source>
        <dbReference type="Pfam" id="PF00593"/>
    </source>
</evidence>
<sequence length="692" mass="78328">MKYLKTIVRMILMVCIFIFGSASGGFCQDIFSDKEAERALDEELRWLRTEAVVFTEIATKTKVDADLAPGMVTVLDGTYLENMGTRTVGEALTLVPGLDLMTTAGSAVIRGFPKVLGSGKVKIMLNHIPVNSASENEALPIYFIPVGQISRIEVIRGPGSALYGKSAYSGVINVITQKKGNRIYGQYGSFDTCYGGFLTSYANPEKNFHISLNLAGWKKGRTDVEVGSDTFGSPGGPINDARKSPTGVFTAEYRDFSLLAQWTSTSWGDTYGTAGSYPELNDRFTKKERTWQAQAVWDSELSESLNLKLNLGVKEYLFEGDRMWIFPAGVMNSSGTEMLASPYYDERTLYGSLNVHWKGWKGHHLLAGVEYERNSLTDAGQKLNYDPVTFEAVPYQNFTGEKNWLEEDKSRDIFGALIQEQFEVTDWLTINGALRYDIYYDDDSDTYENYDDTKDRFTPRLATVFKASDHHIFKLQYAEAFRSPGFFEMYSKNNPVANGNPDVSFEVIRTYEMEYIFRTAPFVSRFTLFKSELEDLIITRNTQYTNSGGAEIKGAEIEFKWHILPFLTADSNLSYMDTKDNETGDPLPVTSEWLGNIGLACQPAKDWSLFLRYRHVGKRSRIKNDPFFRASLKGYDTFDVTTRVENIFTQGLDLLAGVKNLSDDDTRYPSRDYPEDISQTGREWWVQISYEF</sequence>
<evidence type="ECO:0000259" key="13">
    <source>
        <dbReference type="Pfam" id="PF07715"/>
    </source>
</evidence>
<reference evidence="14" key="1">
    <citation type="journal article" date="2021" name="Microb. Physiol.">
        <title>Proteogenomic Insights into the Physiology of Marine, Sulfate-Reducing, Filamentous Desulfonema limicola and Desulfonema magnum.</title>
        <authorList>
            <person name="Schnaars V."/>
            <person name="Wohlbrand L."/>
            <person name="Scheve S."/>
            <person name="Hinrichs C."/>
            <person name="Reinhardt R."/>
            <person name="Rabus R."/>
        </authorList>
    </citation>
    <scope>NUCLEOTIDE SEQUENCE</scope>
    <source>
        <strain evidence="14">4be13</strain>
    </source>
</reference>
<dbReference type="Gene3D" id="2.170.130.10">
    <property type="entry name" value="TonB-dependent receptor, plug domain"/>
    <property type="match status" value="1"/>
</dbReference>
<comment type="subcellular location">
    <subcellularLocation>
        <location evidence="1 10">Cell outer membrane</location>
        <topology evidence="1 10">Multi-pass membrane protein</topology>
    </subcellularLocation>
</comment>
<dbReference type="InterPro" id="IPR012910">
    <property type="entry name" value="Plug_dom"/>
</dbReference>
<dbReference type="Pfam" id="PF07715">
    <property type="entry name" value="Plug"/>
    <property type="match status" value="1"/>
</dbReference>
<evidence type="ECO:0000256" key="9">
    <source>
        <dbReference type="ARBA" id="ARBA00023237"/>
    </source>
</evidence>
<feature type="domain" description="TonB-dependent receptor-like beta-barrel" evidence="12">
    <location>
        <begin position="251"/>
        <end position="661"/>
    </location>
</feature>
<comment type="similarity">
    <text evidence="10 11">Belongs to the TonB-dependent receptor family.</text>
</comment>
<keyword evidence="3 10" id="KW-1134">Transmembrane beta strand</keyword>
<keyword evidence="6 11" id="KW-0798">TonB box</keyword>
<protein>
    <submittedName>
        <fullName evidence="14">TonB-dependent receptor domain-containing protein</fullName>
    </submittedName>
</protein>
<evidence type="ECO:0000313" key="14">
    <source>
        <dbReference type="EMBL" id="QTA84937.1"/>
    </source>
</evidence>
<dbReference type="PANTHER" id="PTHR30069:SF29">
    <property type="entry name" value="HEMOGLOBIN AND HEMOGLOBIN-HAPTOGLOBIN-BINDING PROTEIN 1-RELATED"/>
    <property type="match status" value="1"/>
</dbReference>
<dbReference type="InterPro" id="IPR039426">
    <property type="entry name" value="TonB-dep_rcpt-like"/>
</dbReference>
<evidence type="ECO:0000256" key="8">
    <source>
        <dbReference type="ARBA" id="ARBA00023170"/>
    </source>
</evidence>
<dbReference type="SUPFAM" id="SSF56935">
    <property type="entry name" value="Porins"/>
    <property type="match status" value="1"/>
</dbReference>
<accession>A0A975BG81</accession>
<dbReference type="InterPro" id="IPR036942">
    <property type="entry name" value="Beta-barrel_TonB_sf"/>
</dbReference>
<dbReference type="PANTHER" id="PTHR30069">
    <property type="entry name" value="TONB-DEPENDENT OUTER MEMBRANE RECEPTOR"/>
    <property type="match status" value="1"/>
</dbReference>
<dbReference type="GO" id="GO:0015344">
    <property type="term" value="F:siderophore uptake transmembrane transporter activity"/>
    <property type="evidence" value="ECO:0007669"/>
    <property type="project" value="TreeGrafter"/>
</dbReference>
<dbReference type="PROSITE" id="PS52016">
    <property type="entry name" value="TONB_DEPENDENT_REC_3"/>
    <property type="match status" value="1"/>
</dbReference>
<dbReference type="GO" id="GO:0009279">
    <property type="term" value="C:cell outer membrane"/>
    <property type="evidence" value="ECO:0007669"/>
    <property type="project" value="UniProtKB-SubCell"/>
</dbReference>
<feature type="domain" description="TonB-dependent receptor plug" evidence="13">
    <location>
        <begin position="68"/>
        <end position="171"/>
    </location>
</feature>
<dbReference type="InterPro" id="IPR000531">
    <property type="entry name" value="Beta-barrel_TonB"/>
</dbReference>
<proteinExistence type="inferred from homology"/>
<evidence type="ECO:0000256" key="3">
    <source>
        <dbReference type="ARBA" id="ARBA00022452"/>
    </source>
</evidence>
<dbReference type="Gene3D" id="2.40.170.20">
    <property type="entry name" value="TonB-dependent receptor, beta-barrel domain"/>
    <property type="match status" value="1"/>
</dbReference>
<evidence type="ECO:0000313" key="15">
    <source>
        <dbReference type="Proteomes" id="UP000663722"/>
    </source>
</evidence>
<dbReference type="Pfam" id="PF00593">
    <property type="entry name" value="TonB_dep_Rec_b-barrel"/>
    <property type="match status" value="1"/>
</dbReference>
<dbReference type="PROSITE" id="PS01156">
    <property type="entry name" value="TONB_DEPENDENT_REC_2"/>
    <property type="match status" value="1"/>
</dbReference>
<evidence type="ECO:0000256" key="10">
    <source>
        <dbReference type="PROSITE-ProRule" id="PRU01360"/>
    </source>
</evidence>
<keyword evidence="8 14" id="KW-0675">Receptor</keyword>
<evidence type="ECO:0000256" key="1">
    <source>
        <dbReference type="ARBA" id="ARBA00004571"/>
    </source>
</evidence>
<organism evidence="14 15">
    <name type="scientific">Desulfonema magnum</name>
    <dbReference type="NCBI Taxonomy" id="45655"/>
    <lineage>
        <taxon>Bacteria</taxon>
        <taxon>Pseudomonadati</taxon>
        <taxon>Thermodesulfobacteriota</taxon>
        <taxon>Desulfobacteria</taxon>
        <taxon>Desulfobacterales</taxon>
        <taxon>Desulfococcaceae</taxon>
        <taxon>Desulfonema</taxon>
    </lineage>
</organism>
<evidence type="ECO:0000256" key="4">
    <source>
        <dbReference type="ARBA" id="ARBA00022692"/>
    </source>
</evidence>
<dbReference type="RefSeq" id="WP_207681209.1">
    <property type="nucleotide sequence ID" value="NZ_CP061800.1"/>
</dbReference>
<keyword evidence="15" id="KW-1185">Reference proteome</keyword>
<dbReference type="InterPro" id="IPR037066">
    <property type="entry name" value="Plug_dom_sf"/>
</dbReference>
<evidence type="ECO:0000256" key="5">
    <source>
        <dbReference type="ARBA" id="ARBA00022729"/>
    </source>
</evidence>
<dbReference type="CDD" id="cd01347">
    <property type="entry name" value="ligand_gated_channel"/>
    <property type="match status" value="1"/>
</dbReference>
<name>A0A975BG81_9BACT</name>
<evidence type="ECO:0000256" key="2">
    <source>
        <dbReference type="ARBA" id="ARBA00022448"/>
    </source>
</evidence>
<dbReference type="KEGG" id="dmm:dnm_009410"/>
<keyword evidence="2 10" id="KW-0813">Transport</keyword>
<dbReference type="InterPro" id="IPR010917">
    <property type="entry name" value="TonB_rcpt_CS"/>
</dbReference>
<evidence type="ECO:0000256" key="7">
    <source>
        <dbReference type="ARBA" id="ARBA00023136"/>
    </source>
</evidence>
<dbReference type="AlphaFoldDB" id="A0A975BG81"/>
<evidence type="ECO:0000256" key="11">
    <source>
        <dbReference type="RuleBase" id="RU003357"/>
    </source>
</evidence>
<keyword evidence="4 10" id="KW-0812">Transmembrane</keyword>